<dbReference type="Gene3D" id="3.30.450.20">
    <property type="entry name" value="PAS domain"/>
    <property type="match status" value="2"/>
</dbReference>
<dbReference type="InterPro" id="IPR004090">
    <property type="entry name" value="Chemotax_Me-accpt_rcpt"/>
</dbReference>
<dbReference type="GO" id="GO:0007165">
    <property type="term" value="P:signal transduction"/>
    <property type="evidence" value="ECO:0007669"/>
    <property type="project" value="UniProtKB-KW"/>
</dbReference>
<dbReference type="Gene3D" id="1.10.287.950">
    <property type="entry name" value="Methyl-accepting chemotaxis protein"/>
    <property type="match status" value="1"/>
</dbReference>
<dbReference type="GO" id="GO:0006935">
    <property type="term" value="P:chemotaxis"/>
    <property type="evidence" value="ECO:0007669"/>
    <property type="project" value="InterPro"/>
</dbReference>
<dbReference type="PRINTS" id="PR00260">
    <property type="entry name" value="CHEMTRNSDUCR"/>
</dbReference>
<dbReference type="CDD" id="cd00130">
    <property type="entry name" value="PAS"/>
    <property type="match status" value="2"/>
</dbReference>
<dbReference type="PANTHER" id="PTHR24422:SF10">
    <property type="entry name" value="CHEMOTAXIS PROTEIN METHYLTRANSFERASE 2"/>
    <property type="match status" value="1"/>
</dbReference>
<protein>
    <submittedName>
        <fullName evidence="5">Methyl-accepting chemotaxis sensory transducer with Pas/Pac sensor</fullName>
    </submittedName>
</protein>
<dbReference type="SMART" id="SM00283">
    <property type="entry name" value="MA"/>
    <property type="match status" value="1"/>
</dbReference>
<dbReference type="RefSeq" id="WP_211168364.1">
    <property type="nucleotide sequence ID" value="NZ_SNVV01000027.1"/>
</dbReference>
<accession>A0A4R6DMH9</accession>
<dbReference type="NCBIfam" id="TIGR00229">
    <property type="entry name" value="sensory_box"/>
    <property type="match status" value="2"/>
</dbReference>
<dbReference type="PROSITE" id="PS50111">
    <property type="entry name" value="CHEMOTAXIS_TRANSDUC_2"/>
    <property type="match status" value="1"/>
</dbReference>
<evidence type="ECO:0000259" key="3">
    <source>
        <dbReference type="PROSITE" id="PS50112"/>
    </source>
</evidence>
<feature type="domain" description="Methyl-accepting transducer" evidence="2">
    <location>
        <begin position="240"/>
        <end position="442"/>
    </location>
</feature>
<dbReference type="PROSITE" id="PS50112">
    <property type="entry name" value="PAS"/>
    <property type="match status" value="1"/>
</dbReference>
<comment type="caution">
    <text evidence="5">The sequence shown here is derived from an EMBL/GenBank/DDBJ whole genome shotgun (WGS) entry which is preliminary data.</text>
</comment>
<proteinExistence type="predicted"/>
<feature type="domain" description="PAC" evidence="4">
    <location>
        <begin position="92"/>
        <end position="144"/>
    </location>
</feature>
<dbReference type="InterPro" id="IPR013655">
    <property type="entry name" value="PAS_fold_3"/>
</dbReference>
<dbReference type="InterPro" id="IPR001610">
    <property type="entry name" value="PAC"/>
</dbReference>
<dbReference type="EMBL" id="SNVV01000027">
    <property type="protein sequence ID" value="TDN46091.1"/>
    <property type="molecule type" value="Genomic_DNA"/>
</dbReference>
<dbReference type="SUPFAM" id="SSF58104">
    <property type="entry name" value="Methyl-accepting chemotaxis protein (MCP) signaling domain"/>
    <property type="match status" value="1"/>
</dbReference>
<evidence type="ECO:0000256" key="1">
    <source>
        <dbReference type="PROSITE-ProRule" id="PRU00284"/>
    </source>
</evidence>
<feature type="domain" description="PAS" evidence="3">
    <location>
        <begin position="39"/>
        <end position="62"/>
    </location>
</feature>
<dbReference type="AlphaFoldDB" id="A0A4R6DMH9"/>
<dbReference type="CDD" id="cd11386">
    <property type="entry name" value="MCP_signal"/>
    <property type="match status" value="1"/>
</dbReference>
<dbReference type="InterPro" id="IPR035965">
    <property type="entry name" value="PAS-like_dom_sf"/>
</dbReference>
<name>A0A4R6DMH9_9RHOO</name>
<dbReference type="Pfam" id="PF00015">
    <property type="entry name" value="MCPsignal"/>
    <property type="match status" value="1"/>
</dbReference>
<dbReference type="GO" id="GO:0016020">
    <property type="term" value="C:membrane"/>
    <property type="evidence" value="ECO:0007669"/>
    <property type="project" value="InterPro"/>
</dbReference>
<dbReference type="SMART" id="SM00086">
    <property type="entry name" value="PAC"/>
    <property type="match status" value="2"/>
</dbReference>
<dbReference type="InterPro" id="IPR050903">
    <property type="entry name" value="Bact_Chemotaxis_MeTrfase"/>
</dbReference>
<keyword evidence="1" id="KW-0807">Transducer</keyword>
<sequence length="442" mass="49196">MFNTALKQKVSELEQQLGEKNALLNAIGRSMAVIEFGLDGTIITANDNFLRLMGYTAQELRGAHHRIFCEPEYVASRDYSEFWQKLARGEFTSGQYLRITHGGTPVWLEATYNPVFDAQGQPCRIIKLANDITSRVLADQENAGKLQALNRSMAVIEFAMDGTVLSANDNFLRTMGYRLEDLRGKHHRIFCEQDYVRSPAYAAFWADLNRGEFASGQFRRFTRDGRAVWMEATYNPVFDAQGKPSKVVKFANDISDRVERYEAEAESARMAYHVSLETETLSAEGDRAIREAAAEMDRVAETVQVSSRLLEELDTRSGEIDFIVRTIHEIADQTNLLSLNAAIEAARAGEHGRGFAVVADEVRKLAERTGSSTGRISEITRAIQDSTKAAIERMGDTARQADRGAELTNEVGTTISKIHDGAREVVRVVGQLSSIRESSAGH</sequence>
<keyword evidence="6" id="KW-1185">Reference proteome</keyword>
<dbReference type="PANTHER" id="PTHR24422">
    <property type="entry name" value="CHEMOTAXIS PROTEIN METHYLTRANSFERASE"/>
    <property type="match status" value="1"/>
</dbReference>
<evidence type="ECO:0000259" key="2">
    <source>
        <dbReference type="PROSITE" id="PS50111"/>
    </source>
</evidence>
<organism evidence="5 6">
    <name type="scientific">Azoarcus indigens</name>
    <dbReference type="NCBI Taxonomy" id="29545"/>
    <lineage>
        <taxon>Bacteria</taxon>
        <taxon>Pseudomonadati</taxon>
        <taxon>Pseudomonadota</taxon>
        <taxon>Betaproteobacteria</taxon>
        <taxon>Rhodocyclales</taxon>
        <taxon>Zoogloeaceae</taxon>
        <taxon>Azoarcus</taxon>
    </lineage>
</organism>
<dbReference type="Pfam" id="PF08447">
    <property type="entry name" value="PAS_3"/>
    <property type="match status" value="2"/>
</dbReference>
<dbReference type="GO" id="GO:0004888">
    <property type="term" value="F:transmembrane signaling receptor activity"/>
    <property type="evidence" value="ECO:0007669"/>
    <property type="project" value="InterPro"/>
</dbReference>
<dbReference type="InterPro" id="IPR004089">
    <property type="entry name" value="MCPsignal_dom"/>
</dbReference>
<evidence type="ECO:0000313" key="5">
    <source>
        <dbReference type="EMBL" id="TDN46091.1"/>
    </source>
</evidence>
<feature type="domain" description="PAC" evidence="4">
    <location>
        <begin position="214"/>
        <end position="266"/>
    </location>
</feature>
<dbReference type="InterPro" id="IPR000014">
    <property type="entry name" value="PAS"/>
</dbReference>
<gene>
    <name evidence="5" type="ORF">C7389_12720</name>
</gene>
<dbReference type="Proteomes" id="UP000295129">
    <property type="component" value="Unassembled WGS sequence"/>
</dbReference>
<dbReference type="SMART" id="SM00091">
    <property type="entry name" value="PAS"/>
    <property type="match status" value="2"/>
</dbReference>
<evidence type="ECO:0000259" key="4">
    <source>
        <dbReference type="PROSITE" id="PS50113"/>
    </source>
</evidence>
<dbReference type="PROSITE" id="PS50113">
    <property type="entry name" value="PAC"/>
    <property type="match status" value="2"/>
</dbReference>
<reference evidence="5 6" key="1">
    <citation type="submission" date="2019-03" db="EMBL/GenBank/DDBJ databases">
        <title>Genomic Encyclopedia of Type Strains, Phase IV (KMG-IV): sequencing the most valuable type-strain genomes for metagenomic binning, comparative biology and taxonomic classification.</title>
        <authorList>
            <person name="Goeker M."/>
        </authorList>
    </citation>
    <scope>NUCLEOTIDE SEQUENCE [LARGE SCALE GENOMIC DNA]</scope>
    <source>
        <strain evidence="5 6">DSM 12121</strain>
    </source>
</reference>
<dbReference type="InterPro" id="IPR000700">
    <property type="entry name" value="PAS-assoc_C"/>
</dbReference>
<evidence type="ECO:0000313" key="6">
    <source>
        <dbReference type="Proteomes" id="UP000295129"/>
    </source>
</evidence>
<dbReference type="SUPFAM" id="SSF55785">
    <property type="entry name" value="PYP-like sensor domain (PAS domain)"/>
    <property type="match status" value="2"/>
</dbReference>